<accession>A0A0B8T986</accession>
<evidence type="ECO:0000313" key="6">
    <source>
        <dbReference type="Proteomes" id="UP000031802"/>
    </source>
</evidence>
<dbReference type="InterPro" id="IPR002104">
    <property type="entry name" value="Integrase_catalytic"/>
</dbReference>
<dbReference type="CDD" id="cd01185">
    <property type="entry name" value="INTN1_C_like"/>
    <property type="match status" value="1"/>
</dbReference>
<evidence type="ECO:0000259" key="4">
    <source>
        <dbReference type="PROSITE" id="PS51898"/>
    </source>
</evidence>
<dbReference type="InterPro" id="IPR050090">
    <property type="entry name" value="Tyrosine_recombinase_XerCD"/>
</dbReference>
<dbReference type="SUPFAM" id="SSF56349">
    <property type="entry name" value="DNA breaking-rejoining enzymes"/>
    <property type="match status" value="1"/>
</dbReference>
<dbReference type="PATRIC" id="fig|1229276.3.peg.1650"/>
<dbReference type="Pfam" id="PF13102">
    <property type="entry name" value="Phage_int_SAM_5"/>
    <property type="match status" value="1"/>
</dbReference>
<dbReference type="OrthoDB" id="892893at2"/>
<keyword evidence="2" id="KW-0238">DNA-binding</keyword>
<keyword evidence="6" id="KW-1185">Reference proteome</keyword>
<proteinExistence type="inferred from homology"/>
<dbReference type="InterPro" id="IPR011010">
    <property type="entry name" value="DNA_brk_join_enz"/>
</dbReference>
<dbReference type="InterPro" id="IPR025269">
    <property type="entry name" value="SAM-like_dom"/>
</dbReference>
<dbReference type="Pfam" id="PF00589">
    <property type="entry name" value="Phage_integrase"/>
    <property type="match status" value="1"/>
</dbReference>
<dbReference type="GO" id="GO:0003677">
    <property type="term" value="F:DNA binding"/>
    <property type="evidence" value="ECO:0007669"/>
    <property type="project" value="UniProtKB-KW"/>
</dbReference>
<dbReference type="Gene3D" id="1.10.150.130">
    <property type="match status" value="1"/>
</dbReference>
<organism evidence="5 6">
    <name type="scientific">Sphingobacterium deserti</name>
    <dbReference type="NCBI Taxonomy" id="1229276"/>
    <lineage>
        <taxon>Bacteria</taxon>
        <taxon>Pseudomonadati</taxon>
        <taxon>Bacteroidota</taxon>
        <taxon>Sphingobacteriia</taxon>
        <taxon>Sphingobacteriales</taxon>
        <taxon>Sphingobacteriaceae</taxon>
        <taxon>Sphingobacterium</taxon>
    </lineage>
</organism>
<dbReference type="PANTHER" id="PTHR30349:SF64">
    <property type="entry name" value="PROPHAGE INTEGRASE INTD-RELATED"/>
    <property type="match status" value="1"/>
</dbReference>
<gene>
    <name evidence="5" type="ORF">DI53_1594</name>
</gene>
<dbReference type="EMBL" id="JJMU01000024">
    <property type="protein sequence ID" value="KGE14565.1"/>
    <property type="molecule type" value="Genomic_DNA"/>
</dbReference>
<dbReference type="STRING" id="1229276.DI53_1594"/>
<dbReference type="AlphaFoldDB" id="A0A0B8T986"/>
<keyword evidence="3" id="KW-0233">DNA recombination</keyword>
<dbReference type="Gene3D" id="1.10.443.10">
    <property type="entry name" value="Intergrase catalytic core"/>
    <property type="match status" value="1"/>
</dbReference>
<dbReference type="GO" id="GO:0006310">
    <property type="term" value="P:DNA recombination"/>
    <property type="evidence" value="ECO:0007669"/>
    <property type="project" value="UniProtKB-KW"/>
</dbReference>
<dbReference type="PANTHER" id="PTHR30349">
    <property type="entry name" value="PHAGE INTEGRASE-RELATED"/>
    <property type="match status" value="1"/>
</dbReference>
<comment type="similarity">
    <text evidence="1">Belongs to the 'phage' integrase family.</text>
</comment>
<protein>
    <submittedName>
        <fullName evidence="5">Integrase family protein</fullName>
    </submittedName>
</protein>
<evidence type="ECO:0000313" key="5">
    <source>
        <dbReference type="EMBL" id="KGE14565.1"/>
    </source>
</evidence>
<name>A0A0B8T986_9SPHI</name>
<dbReference type="InterPro" id="IPR013762">
    <property type="entry name" value="Integrase-like_cat_sf"/>
</dbReference>
<evidence type="ECO:0000256" key="2">
    <source>
        <dbReference type="ARBA" id="ARBA00023125"/>
    </source>
</evidence>
<dbReference type="eggNOG" id="COG0582">
    <property type="taxonomic scope" value="Bacteria"/>
</dbReference>
<dbReference type="Proteomes" id="UP000031802">
    <property type="component" value="Unassembled WGS sequence"/>
</dbReference>
<dbReference type="RefSeq" id="WP_037497401.1">
    <property type="nucleotide sequence ID" value="NZ_JJMU01000024.1"/>
</dbReference>
<comment type="caution">
    <text evidence="5">The sequence shown here is derived from an EMBL/GenBank/DDBJ whole genome shotgun (WGS) entry which is preliminary data.</text>
</comment>
<reference evidence="5 6" key="2">
    <citation type="journal article" date="2015" name="PLoS ONE">
        <title>Whole-Genome Optical Mapping and Finished Genome Sequence of Sphingobacterium deserti sp. nov., a New Species Isolated from the Western Desert of China.</title>
        <authorList>
            <person name="Teng C."/>
            <person name="Zhou Z."/>
            <person name="Molnar I."/>
            <person name="Li X."/>
            <person name="Tang R."/>
            <person name="Chen M."/>
            <person name="Wang L."/>
            <person name="Su S."/>
            <person name="Zhang W."/>
            <person name="Lin M."/>
        </authorList>
    </citation>
    <scope>NUCLEOTIDE SEQUENCE [LARGE SCALE GENOMIC DNA]</scope>
    <source>
        <strain evidence="6">ACCC05744</strain>
    </source>
</reference>
<reference evidence="6" key="1">
    <citation type="submission" date="2014-04" db="EMBL/GenBank/DDBJ databases">
        <title>Whole-Genome optical mapping and complete genome sequence of Sphingobacterium deserti sp. nov., a new spaces isolated from desert in the west of China.</title>
        <authorList>
            <person name="Teng C."/>
            <person name="Zhou Z."/>
            <person name="Li X."/>
            <person name="Chen M."/>
            <person name="Lin M."/>
            <person name="Wang L."/>
            <person name="Su S."/>
            <person name="Zhang C."/>
            <person name="Zhang W."/>
        </authorList>
    </citation>
    <scope>NUCLEOTIDE SEQUENCE [LARGE SCALE GENOMIC DNA]</scope>
    <source>
        <strain evidence="6">ACCC05744</strain>
    </source>
</reference>
<dbReference type="GO" id="GO:0015074">
    <property type="term" value="P:DNA integration"/>
    <property type="evidence" value="ECO:0007669"/>
    <property type="project" value="InterPro"/>
</dbReference>
<dbReference type="PROSITE" id="PS51898">
    <property type="entry name" value="TYR_RECOMBINASE"/>
    <property type="match status" value="1"/>
</dbReference>
<feature type="domain" description="Tyr recombinase" evidence="4">
    <location>
        <begin position="236"/>
        <end position="417"/>
    </location>
</feature>
<evidence type="ECO:0000256" key="1">
    <source>
        <dbReference type="ARBA" id="ARBA00008857"/>
    </source>
</evidence>
<dbReference type="InterPro" id="IPR010998">
    <property type="entry name" value="Integrase_recombinase_N"/>
</dbReference>
<evidence type="ECO:0000256" key="3">
    <source>
        <dbReference type="ARBA" id="ARBA00023172"/>
    </source>
</evidence>
<sequence>MAIPKIYFQQKTNEKDGQLYLYYSFFGKRLKYYTGFRIEQKFFNKDYFKSNTKKPVKNSYLYSDQVNDVLADMASFCVNEVTKNRIYGTDELKKLLDTEFKDKIELHPEEFISHDLISYAELVVSERRSGLRLIIKGNRQGQKYKADSLKNIETTIFQLKKFAKKQHIEKLPFDTIDNSFYASFRKFCIEEQSMRLSTFATRIRDIKMVMNEANEYGVTDCKGHLSTRFIKPDYEADTISISPSDIEKIHAHVFQERYNRVKDLFLIGCYSGMRFSDYSAYEITDVEDRFLRLKQAKTGERVTIPVMKKLRDILNRYDGNWPPPVSNQEFNRTIKEIFRSKALKIDKEITIQVDGVSKTVKLSSMVSSHTGRRTYATNMFIAGVPSLLIMSATGHKTEESFLKYIRATNEDKSRLLAEWMDKLDL</sequence>